<keyword evidence="5" id="KW-1185">Reference proteome</keyword>
<dbReference type="PANTHER" id="PTHR13778">
    <property type="entry name" value="GLYCOSYLTRANSFERASE 8 DOMAIN-CONTAINING PROTEIN"/>
    <property type="match status" value="1"/>
</dbReference>
<keyword evidence="2" id="KW-0328">Glycosyltransferase</keyword>
<proteinExistence type="predicted"/>
<evidence type="ECO:0000256" key="2">
    <source>
        <dbReference type="ARBA" id="ARBA00022676"/>
    </source>
</evidence>
<evidence type="ECO:0000256" key="1">
    <source>
        <dbReference type="ARBA" id="ARBA00004877"/>
    </source>
</evidence>
<reference evidence="4 5" key="1">
    <citation type="submission" date="2024-08" db="EMBL/GenBank/DDBJ databases">
        <title>Insights into the chromosomal genome structure of Flemingia macrophylla.</title>
        <authorList>
            <person name="Ding Y."/>
            <person name="Zhao Y."/>
            <person name="Bi W."/>
            <person name="Wu M."/>
            <person name="Zhao G."/>
            <person name="Gong Y."/>
            <person name="Li W."/>
            <person name="Zhang P."/>
        </authorList>
    </citation>
    <scope>NUCLEOTIDE SEQUENCE [LARGE SCALE GENOMIC DNA]</scope>
    <source>
        <strain evidence="4">DYQJB</strain>
        <tissue evidence="4">Leaf</tissue>
    </source>
</reference>
<evidence type="ECO:0000313" key="4">
    <source>
        <dbReference type="EMBL" id="KAL2330027.1"/>
    </source>
</evidence>
<gene>
    <name evidence="4" type="ORF">Fmac_017608</name>
</gene>
<evidence type="ECO:0000313" key="5">
    <source>
        <dbReference type="Proteomes" id="UP001603857"/>
    </source>
</evidence>
<keyword evidence="3" id="KW-0808">Transferase</keyword>
<comment type="pathway">
    <text evidence="1">Glycan metabolism; pectin biosynthesis.</text>
</comment>
<dbReference type="AlphaFoldDB" id="A0ABD1M2L1"/>
<accession>A0ABD1M2L1</accession>
<dbReference type="Proteomes" id="UP001603857">
    <property type="component" value="Unassembled WGS sequence"/>
</dbReference>
<dbReference type="EMBL" id="JBGMDY010000006">
    <property type="protein sequence ID" value="KAL2330027.1"/>
    <property type="molecule type" value="Genomic_DNA"/>
</dbReference>
<evidence type="ECO:0000256" key="3">
    <source>
        <dbReference type="ARBA" id="ARBA00022679"/>
    </source>
</evidence>
<dbReference type="InterPro" id="IPR050748">
    <property type="entry name" value="Glycosyltrans_8_dom-fam"/>
</dbReference>
<sequence>MIKDINGKRETLKLVVRIYDLWCVEDRDSTKHIEMILLDAKMITSDSAIFATISRRNRSQHVLTALEYCNANFTSYFTPTFWSNIVLSATSAEWKTCYFNTRVMVIDVEW</sequence>
<name>A0ABD1M2L1_9FABA</name>
<comment type="caution">
    <text evidence="4">The sequence shown here is derived from an EMBL/GenBank/DDBJ whole genome shotgun (WGS) entry which is preliminary data.</text>
</comment>
<dbReference type="PANTHER" id="PTHR13778:SF13">
    <property type="entry name" value="GALACTURONOSYLTRANSFERASE-LIKE 3-RELATED"/>
    <property type="match status" value="1"/>
</dbReference>
<protein>
    <submittedName>
        <fullName evidence="4">Uncharacterized protein</fullName>
    </submittedName>
</protein>
<organism evidence="4 5">
    <name type="scientific">Flemingia macrophylla</name>
    <dbReference type="NCBI Taxonomy" id="520843"/>
    <lineage>
        <taxon>Eukaryota</taxon>
        <taxon>Viridiplantae</taxon>
        <taxon>Streptophyta</taxon>
        <taxon>Embryophyta</taxon>
        <taxon>Tracheophyta</taxon>
        <taxon>Spermatophyta</taxon>
        <taxon>Magnoliopsida</taxon>
        <taxon>eudicotyledons</taxon>
        <taxon>Gunneridae</taxon>
        <taxon>Pentapetalae</taxon>
        <taxon>rosids</taxon>
        <taxon>fabids</taxon>
        <taxon>Fabales</taxon>
        <taxon>Fabaceae</taxon>
        <taxon>Papilionoideae</taxon>
        <taxon>50 kb inversion clade</taxon>
        <taxon>NPAAA clade</taxon>
        <taxon>indigoferoid/millettioid clade</taxon>
        <taxon>Phaseoleae</taxon>
        <taxon>Flemingia</taxon>
    </lineage>
</organism>
<dbReference type="GO" id="GO:0016757">
    <property type="term" value="F:glycosyltransferase activity"/>
    <property type="evidence" value="ECO:0007669"/>
    <property type="project" value="UniProtKB-KW"/>
</dbReference>